<dbReference type="Gene3D" id="3.40.50.300">
    <property type="entry name" value="P-loop containing nucleotide triphosphate hydrolases"/>
    <property type="match status" value="1"/>
</dbReference>
<accession>A0A9N8HCP0</accession>
<evidence type="ECO:0000313" key="1">
    <source>
        <dbReference type="EMBL" id="CAB9509441.1"/>
    </source>
</evidence>
<dbReference type="AlphaFoldDB" id="A0A9N8HCP0"/>
<dbReference type="EMBL" id="CAICTM010000389">
    <property type="protein sequence ID" value="CAB9509441.1"/>
    <property type="molecule type" value="Genomic_DNA"/>
</dbReference>
<dbReference type="Proteomes" id="UP001153069">
    <property type="component" value="Unassembled WGS sequence"/>
</dbReference>
<protein>
    <submittedName>
        <fullName evidence="1">Uncharacterized protein</fullName>
    </submittedName>
</protein>
<dbReference type="InterPro" id="IPR027417">
    <property type="entry name" value="P-loop_NTPase"/>
</dbReference>
<organism evidence="1 2">
    <name type="scientific">Seminavis robusta</name>
    <dbReference type="NCBI Taxonomy" id="568900"/>
    <lineage>
        <taxon>Eukaryota</taxon>
        <taxon>Sar</taxon>
        <taxon>Stramenopiles</taxon>
        <taxon>Ochrophyta</taxon>
        <taxon>Bacillariophyta</taxon>
        <taxon>Bacillariophyceae</taxon>
        <taxon>Bacillariophycidae</taxon>
        <taxon>Naviculales</taxon>
        <taxon>Naviculaceae</taxon>
        <taxon>Seminavis</taxon>
    </lineage>
</organism>
<gene>
    <name evidence="1" type="ORF">SEMRO_390_G132780.1</name>
</gene>
<reference evidence="1" key="1">
    <citation type="submission" date="2020-06" db="EMBL/GenBank/DDBJ databases">
        <authorList>
            <consortium name="Plant Systems Biology data submission"/>
        </authorList>
    </citation>
    <scope>NUCLEOTIDE SEQUENCE</scope>
    <source>
        <strain evidence="1">D6</strain>
    </source>
</reference>
<keyword evidence="2" id="KW-1185">Reference proteome</keyword>
<proteinExistence type="predicted"/>
<dbReference type="OrthoDB" id="19623at2759"/>
<comment type="caution">
    <text evidence="1">The sequence shown here is derived from an EMBL/GenBank/DDBJ whole genome shotgun (WGS) entry which is preliminary data.</text>
</comment>
<evidence type="ECO:0000313" key="2">
    <source>
        <dbReference type="Proteomes" id="UP001153069"/>
    </source>
</evidence>
<name>A0A9N8HCP0_9STRA</name>
<sequence length="654" mass="73908">MGRFRMCAEEEDYPAETNYFDAKHVYSSSDDDADNDDPRGFWDKALVPVTVLRPQEVETEEDAEQVDEHSLGSSPIFPPFVTIRRNNNDEIAVQEEDGAHQYEQPSKPRFPWFRIFLFALLAHIVAAYGPASPPPDVGSDSWEDFWVTQLRLLWRSASLILYVSKYSISWISAAVYDDAQATYHQIRTHQEEKARLALWSNCTLTIPEEWNLEVEPSSKRRVNGQKQHQNSSSDDFYPIFGQPWAVKDTTKALDAWAQSAPLLLYFAGSEGVGKLELAKQISLRMFGHCLDDAEDDFSFEDLANKKSGPVMMLQGLDFAIHHESNQDTTKESGEESGIDNYGKTASQKIRAIRVQMYERIIRHAQGHPGGSVIVVQHAEDMADGFMATMVQDLTNPSRHFTDGTTMGGHDTLVSRLQLACQKTVFIMTSSVGSKTVSNSIYENGGRAYVPRLELDLILMHIIDVEFGAISTSTLYGVEPRRKLMNIASQFHAVAPFFPLEFPTLSQILTLKIFQWSQEQSTKVPPLRASERLVDALLDDSHIEYKTIMSGTTTIFTFSGAGAQFMREGNPWMSDWQASVWRCFWKKNNFWYEEEDNNPQDEGMIAVLDCKKRVRQAMVMMCPEAAVVGPKQDVLSHPVVIADRAACSEACRFEL</sequence>